<organism evidence="3 4">
    <name type="scientific">Meganyctiphanes norvegica</name>
    <name type="common">Northern krill</name>
    <name type="synonym">Thysanopoda norvegica</name>
    <dbReference type="NCBI Taxonomy" id="48144"/>
    <lineage>
        <taxon>Eukaryota</taxon>
        <taxon>Metazoa</taxon>
        <taxon>Ecdysozoa</taxon>
        <taxon>Arthropoda</taxon>
        <taxon>Crustacea</taxon>
        <taxon>Multicrustacea</taxon>
        <taxon>Malacostraca</taxon>
        <taxon>Eumalacostraca</taxon>
        <taxon>Eucarida</taxon>
        <taxon>Euphausiacea</taxon>
        <taxon>Euphausiidae</taxon>
        <taxon>Meganyctiphanes</taxon>
    </lineage>
</organism>
<dbReference type="AlphaFoldDB" id="A0AAV2RTA5"/>
<dbReference type="PROSITE" id="PS50022">
    <property type="entry name" value="FA58C_3"/>
    <property type="match status" value="1"/>
</dbReference>
<comment type="caution">
    <text evidence="3">The sequence shown here is derived from an EMBL/GenBank/DDBJ whole genome shotgun (WGS) entry which is preliminary data.</text>
</comment>
<feature type="signal peptide" evidence="1">
    <location>
        <begin position="1"/>
        <end position="20"/>
    </location>
</feature>
<dbReference type="SUPFAM" id="SSF49785">
    <property type="entry name" value="Galactose-binding domain-like"/>
    <property type="match status" value="1"/>
</dbReference>
<dbReference type="Pfam" id="PF00754">
    <property type="entry name" value="F5_F8_type_C"/>
    <property type="match status" value="1"/>
</dbReference>
<dbReference type="Proteomes" id="UP001497623">
    <property type="component" value="Unassembled WGS sequence"/>
</dbReference>
<dbReference type="EMBL" id="CAXKWB010029373">
    <property type="protein sequence ID" value="CAL4135392.1"/>
    <property type="molecule type" value="Genomic_DNA"/>
</dbReference>
<feature type="domain" description="F5/8 type C" evidence="2">
    <location>
        <begin position="38"/>
        <end position="179"/>
    </location>
</feature>
<evidence type="ECO:0000313" key="3">
    <source>
        <dbReference type="EMBL" id="CAL4135392.1"/>
    </source>
</evidence>
<keyword evidence="1" id="KW-0732">Signal</keyword>
<accession>A0AAV2RTA5</accession>
<name>A0AAV2RTA5_MEGNR</name>
<reference evidence="3 4" key="1">
    <citation type="submission" date="2024-05" db="EMBL/GenBank/DDBJ databases">
        <authorList>
            <person name="Wallberg A."/>
        </authorList>
    </citation>
    <scope>NUCLEOTIDE SEQUENCE [LARGE SCALE GENOMIC DNA]</scope>
</reference>
<sequence>MGTHFFLFVIFAVVLTEVELAKITTPETTLDSPVPHHQPDKELEAPSPNITIANIISTSLYTEYHGPDNTIDGDTFSSWNPLGEEYFITFELSERYTVSGINLLNQGDYTHDVTKFKLEASNNLDSWYLGGSVDDVQAGTHEWQSFDGFTASGKYLRIIFTETYSGYKPWLSELSFSGHTGKYVFLCYCVMKFSIKTHIFTKSSIYI</sequence>
<proteinExistence type="predicted"/>
<gene>
    <name evidence="3" type="ORF">MNOR_LOCUS27628</name>
</gene>
<evidence type="ECO:0000313" key="4">
    <source>
        <dbReference type="Proteomes" id="UP001497623"/>
    </source>
</evidence>
<dbReference type="InterPro" id="IPR000421">
    <property type="entry name" value="FA58C"/>
</dbReference>
<dbReference type="Gene3D" id="2.60.120.260">
    <property type="entry name" value="Galactose-binding domain-like"/>
    <property type="match status" value="1"/>
</dbReference>
<protein>
    <recommendedName>
        <fullName evidence="2">F5/8 type C domain-containing protein</fullName>
    </recommendedName>
</protein>
<keyword evidence="4" id="KW-1185">Reference proteome</keyword>
<dbReference type="InterPro" id="IPR008979">
    <property type="entry name" value="Galactose-bd-like_sf"/>
</dbReference>
<evidence type="ECO:0000259" key="2">
    <source>
        <dbReference type="PROSITE" id="PS50022"/>
    </source>
</evidence>
<feature type="chain" id="PRO_5043562078" description="F5/8 type C domain-containing protein" evidence="1">
    <location>
        <begin position="21"/>
        <end position="207"/>
    </location>
</feature>
<evidence type="ECO:0000256" key="1">
    <source>
        <dbReference type="SAM" id="SignalP"/>
    </source>
</evidence>